<reference evidence="3 4" key="1">
    <citation type="submission" date="2019-08" db="EMBL/GenBank/DDBJ databases">
        <title>Parahaliea maris sp. nov., isolated from the surface seawater.</title>
        <authorList>
            <person name="Liu Y."/>
        </authorList>
    </citation>
    <scope>NUCLEOTIDE SEQUENCE [LARGE SCALE GENOMIC DNA]</scope>
    <source>
        <strain evidence="3 4">HSLHS9</strain>
    </source>
</reference>
<feature type="chain" id="PRO_5022743418" description="DUF885 domain-containing protein" evidence="2">
    <location>
        <begin position="17"/>
        <end position="436"/>
    </location>
</feature>
<comment type="caution">
    <text evidence="3">The sequence shown here is derived from an EMBL/GenBank/DDBJ whole genome shotgun (WGS) entry which is preliminary data.</text>
</comment>
<dbReference type="Proteomes" id="UP000321039">
    <property type="component" value="Unassembled WGS sequence"/>
</dbReference>
<name>A0A5C8ZU91_9GAMM</name>
<evidence type="ECO:0000256" key="2">
    <source>
        <dbReference type="SAM" id="SignalP"/>
    </source>
</evidence>
<proteinExistence type="predicted"/>
<feature type="coiled-coil region" evidence="1">
    <location>
        <begin position="63"/>
        <end position="90"/>
    </location>
</feature>
<evidence type="ECO:0000256" key="1">
    <source>
        <dbReference type="SAM" id="Coils"/>
    </source>
</evidence>
<sequence length="436" mass="47188">MALLAALSFCAGVALAATGYWFGDTPEAQLDRLGERYVRLALALAQQHPEELDSYWGPTDLKAAGAESDLETLQREVAALSADLAALSTSATPAEPAGLDQRKRNLIEHAVQLQHILAAVAGNSGLSFADEAAQLYDLPLPKLEDGRRRAILDELDTLVAGRGNLAWRVANFQRQFLVPAESRRGVFERALAECRQRTLAHLSLPAGEALSLAWSRDVTSPWHTYQGDYHSVLQVNDLRIAFASQALDIACHEGYPGHHTQFVLRDQAADSAMDGAVENTLALLRTPQSALREATANLGVDLLFTTDERLAFESQVLLPLAGVDSMQLDTHHRINRLLAELAPYAIPVLAQYHDGTLSAAVAIRQLERQALVSNPVELLEFVDHYGAYSAAYTTARAPLLQRLSLGAGANKTDWRALTALFQQGSLAPVPALTGGP</sequence>
<accession>A0A5C8ZU91</accession>
<protein>
    <recommendedName>
        <fullName evidence="5">DUF885 domain-containing protein</fullName>
    </recommendedName>
</protein>
<dbReference type="AlphaFoldDB" id="A0A5C8ZU91"/>
<gene>
    <name evidence="3" type="ORF">FV139_15140</name>
</gene>
<evidence type="ECO:0000313" key="4">
    <source>
        <dbReference type="Proteomes" id="UP000321039"/>
    </source>
</evidence>
<keyword evidence="2" id="KW-0732">Signal</keyword>
<organism evidence="3 4">
    <name type="scientific">Parahaliea maris</name>
    <dbReference type="NCBI Taxonomy" id="2716870"/>
    <lineage>
        <taxon>Bacteria</taxon>
        <taxon>Pseudomonadati</taxon>
        <taxon>Pseudomonadota</taxon>
        <taxon>Gammaproteobacteria</taxon>
        <taxon>Cellvibrionales</taxon>
        <taxon>Halieaceae</taxon>
        <taxon>Parahaliea</taxon>
    </lineage>
</organism>
<dbReference type="RefSeq" id="WP_148069297.1">
    <property type="nucleotide sequence ID" value="NZ_VRZA01000005.1"/>
</dbReference>
<dbReference type="EMBL" id="VRZA01000005">
    <property type="protein sequence ID" value="TXS92058.1"/>
    <property type="molecule type" value="Genomic_DNA"/>
</dbReference>
<evidence type="ECO:0000313" key="3">
    <source>
        <dbReference type="EMBL" id="TXS92058.1"/>
    </source>
</evidence>
<feature type="signal peptide" evidence="2">
    <location>
        <begin position="1"/>
        <end position="16"/>
    </location>
</feature>
<keyword evidence="4" id="KW-1185">Reference proteome</keyword>
<evidence type="ECO:0008006" key="5">
    <source>
        <dbReference type="Google" id="ProtNLM"/>
    </source>
</evidence>
<keyword evidence="1" id="KW-0175">Coiled coil</keyword>